<feature type="binding site" evidence="6">
    <location>
        <position position="328"/>
    </location>
    <ligand>
        <name>Zn(2+)</name>
        <dbReference type="ChEBI" id="CHEBI:29105"/>
    </ligand>
</feature>
<feature type="binding site" evidence="6">
    <location>
        <position position="179"/>
    </location>
    <ligand>
        <name>Zn(2+)</name>
        <dbReference type="ChEBI" id="CHEBI:29105"/>
    </ligand>
</feature>
<feature type="region of interest" description="Disordered" evidence="7">
    <location>
        <begin position="1"/>
        <end position="57"/>
    </location>
</feature>
<proteinExistence type="inferred from homology"/>
<feature type="compositionally biased region" description="Basic residues" evidence="7">
    <location>
        <begin position="1"/>
        <end position="15"/>
    </location>
</feature>
<dbReference type="GO" id="GO:0046872">
    <property type="term" value="F:metal ion binding"/>
    <property type="evidence" value="ECO:0007669"/>
    <property type="project" value="UniProtKB-KW"/>
</dbReference>
<keyword evidence="5 8" id="KW-0472">Membrane</keyword>
<feature type="compositionally biased region" description="Basic residues" evidence="7">
    <location>
        <begin position="34"/>
        <end position="46"/>
    </location>
</feature>
<dbReference type="VEuPathDB" id="TriTrypDB:TvY486_1009200"/>
<evidence type="ECO:0000256" key="2">
    <source>
        <dbReference type="ARBA" id="ARBA00007018"/>
    </source>
</evidence>
<evidence type="ECO:0000256" key="8">
    <source>
        <dbReference type="SAM" id="Phobius"/>
    </source>
</evidence>
<keyword evidence="9" id="KW-0675">Receptor</keyword>
<feature type="binding site" evidence="6">
    <location>
        <position position="324"/>
    </location>
    <ligand>
        <name>Zn(2+)</name>
        <dbReference type="ChEBI" id="CHEBI:29105"/>
    </ligand>
</feature>
<keyword evidence="3 8" id="KW-0812">Transmembrane</keyword>
<evidence type="ECO:0000313" key="9">
    <source>
        <dbReference type="EMBL" id="CCC51875.1"/>
    </source>
</evidence>
<evidence type="ECO:0000256" key="4">
    <source>
        <dbReference type="ARBA" id="ARBA00022989"/>
    </source>
</evidence>
<feature type="transmembrane region" description="Helical" evidence="8">
    <location>
        <begin position="155"/>
        <end position="178"/>
    </location>
</feature>
<feature type="transmembrane region" description="Helical" evidence="8">
    <location>
        <begin position="257"/>
        <end position="278"/>
    </location>
</feature>
<evidence type="ECO:0000256" key="1">
    <source>
        <dbReference type="ARBA" id="ARBA00004141"/>
    </source>
</evidence>
<feature type="transmembrane region" description="Helical" evidence="8">
    <location>
        <begin position="326"/>
        <end position="349"/>
    </location>
</feature>
<keyword evidence="4 8" id="KW-1133">Transmembrane helix</keyword>
<dbReference type="GO" id="GO:0016020">
    <property type="term" value="C:membrane"/>
    <property type="evidence" value="ECO:0007669"/>
    <property type="project" value="UniProtKB-SubCell"/>
</dbReference>
<keyword evidence="6" id="KW-0862">Zinc</keyword>
<dbReference type="GO" id="GO:0038023">
    <property type="term" value="F:signaling receptor activity"/>
    <property type="evidence" value="ECO:0007669"/>
    <property type="project" value="TreeGrafter"/>
</dbReference>
<sequence>MMAGHAIKKSTRRRTTTAPLHNDVSKATIADRANKKRRNSSQRKHGPSPYNNDPNLPLYRHTQVPDHLVDNRNIFTGYRMNYTTRMCISSMFALHNETFNIWTHLVGFFIFIVVIFIFFYMVFFPALFTQIADSDEDGNATTLQSGTSEFITERWLLSFLFGSYSLSCLACMLFSFTFHTIMPHHNHRIYSWAHAMDYMGITCLIVGSFLPMCFLCFGCHPHLRWVYLTMISVFGIGGIVGPFFRYWVHPNFARKKIIFYVCMVSSGLIPIAHMHILLPGHVSAPYVDRLMTMMLLYGVGVVVYAFQLPESLCPGRFDIYFSSHQIWHVFVLAAALVHFFNCTSMFINLRAMPTIC</sequence>
<reference evidence="9" key="1">
    <citation type="journal article" date="2012" name="Proc. Natl. Acad. Sci. U.S.A.">
        <title>Antigenic diversity is generated by distinct evolutionary mechanisms in African trypanosome species.</title>
        <authorList>
            <person name="Jackson A.P."/>
            <person name="Berry A."/>
            <person name="Aslett M."/>
            <person name="Allison H.C."/>
            <person name="Burton P."/>
            <person name="Vavrova-Anderson J."/>
            <person name="Brown R."/>
            <person name="Browne H."/>
            <person name="Corton N."/>
            <person name="Hauser H."/>
            <person name="Gamble J."/>
            <person name="Gilderthorp R."/>
            <person name="Marcello L."/>
            <person name="McQuillan J."/>
            <person name="Otto T.D."/>
            <person name="Quail M.A."/>
            <person name="Sanders M.J."/>
            <person name="van Tonder A."/>
            <person name="Ginger M.L."/>
            <person name="Field M.C."/>
            <person name="Barry J.D."/>
            <person name="Hertz-Fowler C."/>
            <person name="Berriman M."/>
        </authorList>
    </citation>
    <scope>NUCLEOTIDE SEQUENCE</scope>
    <source>
        <strain evidence="9">Y486</strain>
    </source>
</reference>
<dbReference type="AlphaFoldDB" id="G0U7L7"/>
<dbReference type="EMBL" id="HE573026">
    <property type="protein sequence ID" value="CCC51875.1"/>
    <property type="molecule type" value="Genomic_DNA"/>
</dbReference>
<evidence type="ECO:0000256" key="5">
    <source>
        <dbReference type="ARBA" id="ARBA00023136"/>
    </source>
</evidence>
<feature type="transmembrane region" description="Helical" evidence="8">
    <location>
        <begin position="101"/>
        <end position="123"/>
    </location>
</feature>
<gene>
    <name evidence="9" type="ORF">TVY486_1009200</name>
</gene>
<dbReference type="InterPro" id="IPR004254">
    <property type="entry name" value="AdipoR/HlyIII-related"/>
</dbReference>
<feature type="transmembrane region" description="Helical" evidence="8">
    <location>
        <begin position="198"/>
        <end position="218"/>
    </location>
</feature>
<feature type="transmembrane region" description="Helical" evidence="8">
    <location>
        <begin position="225"/>
        <end position="245"/>
    </location>
</feature>
<evidence type="ECO:0000256" key="6">
    <source>
        <dbReference type="PIRSR" id="PIRSR604254-1"/>
    </source>
</evidence>
<dbReference type="PANTHER" id="PTHR20855">
    <property type="entry name" value="ADIPOR/PROGESTIN RECEPTOR-RELATED"/>
    <property type="match status" value="1"/>
</dbReference>
<keyword evidence="6" id="KW-0479">Metal-binding</keyword>
<dbReference type="PANTHER" id="PTHR20855:SF52">
    <property type="entry name" value="ADIPONECTIN RECEPTOR PROTEIN"/>
    <property type="match status" value="1"/>
</dbReference>
<name>G0U7L7_TRYVY</name>
<accession>G0U7L7</accession>
<feature type="transmembrane region" description="Helical" evidence="8">
    <location>
        <begin position="290"/>
        <end position="306"/>
    </location>
</feature>
<comment type="similarity">
    <text evidence="2">Belongs to the ADIPOR family.</text>
</comment>
<comment type="subcellular location">
    <subcellularLocation>
        <location evidence="1">Membrane</location>
        <topology evidence="1">Multi-pass membrane protein</topology>
    </subcellularLocation>
</comment>
<evidence type="ECO:0000256" key="7">
    <source>
        <dbReference type="SAM" id="MobiDB-lite"/>
    </source>
</evidence>
<evidence type="ECO:0000256" key="3">
    <source>
        <dbReference type="ARBA" id="ARBA00022692"/>
    </source>
</evidence>
<organism evidence="9">
    <name type="scientific">Trypanosoma vivax (strain Y486)</name>
    <dbReference type="NCBI Taxonomy" id="1055687"/>
    <lineage>
        <taxon>Eukaryota</taxon>
        <taxon>Discoba</taxon>
        <taxon>Euglenozoa</taxon>
        <taxon>Kinetoplastea</taxon>
        <taxon>Metakinetoplastina</taxon>
        <taxon>Trypanosomatida</taxon>
        <taxon>Trypanosomatidae</taxon>
        <taxon>Trypanosoma</taxon>
        <taxon>Duttonella</taxon>
    </lineage>
</organism>
<dbReference type="Pfam" id="PF03006">
    <property type="entry name" value="HlyIII"/>
    <property type="match status" value="1"/>
</dbReference>
<protein>
    <submittedName>
        <fullName evidence="9">Adiponectin receptor protein 1</fullName>
    </submittedName>
</protein>